<sequence length="52" mass="5508">MAGKVDPCPPRTPLVLDVPRQGPSGALDTLRRALKTTRGAPEPRPAQVPLLP</sequence>
<organism evidence="2 3">
    <name type="scientific">Deinococcus soli</name>
    <name type="common">ex Cha et al. 2016</name>
    <dbReference type="NCBI Taxonomy" id="1309411"/>
    <lineage>
        <taxon>Bacteria</taxon>
        <taxon>Thermotogati</taxon>
        <taxon>Deinococcota</taxon>
        <taxon>Deinococci</taxon>
        <taxon>Deinococcales</taxon>
        <taxon>Deinococcaceae</taxon>
        <taxon>Deinococcus</taxon>
    </lineage>
</organism>
<dbReference type="AlphaFoldDB" id="A0AAE3XFK1"/>
<dbReference type="RefSeq" id="WP_309869697.1">
    <property type="nucleotide sequence ID" value="NZ_JAVDQK010000010.1"/>
</dbReference>
<name>A0AAE3XFK1_9DEIO</name>
<evidence type="ECO:0000313" key="3">
    <source>
        <dbReference type="Proteomes" id="UP001185331"/>
    </source>
</evidence>
<reference evidence="2" key="1">
    <citation type="submission" date="2023-07" db="EMBL/GenBank/DDBJ databases">
        <title>Sorghum-associated microbial communities from plants grown in Nebraska, USA.</title>
        <authorList>
            <person name="Schachtman D."/>
        </authorList>
    </citation>
    <scope>NUCLEOTIDE SEQUENCE</scope>
    <source>
        <strain evidence="2">BE330</strain>
    </source>
</reference>
<comment type="caution">
    <text evidence="2">The sequence shown here is derived from an EMBL/GenBank/DDBJ whole genome shotgun (WGS) entry which is preliminary data.</text>
</comment>
<evidence type="ECO:0000313" key="2">
    <source>
        <dbReference type="EMBL" id="MDR6220049.1"/>
    </source>
</evidence>
<protein>
    <submittedName>
        <fullName evidence="2">Uncharacterized protein</fullName>
    </submittedName>
</protein>
<proteinExistence type="predicted"/>
<dbReference type="Proteomes" id="UP001185331">
    <property type="component" value="Unassembled WGS sequence"/>
</dbReference>
<gene>
    <name evidence="2" type="ORF">J2Y00_003660</name>
</gene>
<dbReference type="EMBL" id="JAVDQK010000010">
    <property type="protein sequence ID" value="MDR6220049.1"/>
    <property type="molecule type" value="Genomic_DNA"/>
</dbReference>
<accession>A0AAE3XFK1</accession>
<feature type="region of interest" description="Disordered" evidence="1">
    <location>
        <begin position="1"/>
        <end position="26"/>
    </location>
</feature>
<evidence type="ECO:0000256" key="1">
    <source>
        <dbReference type="SAM" id="MobiDB-lite"/>
    </source>
</evidence>